<feature type="chain" id="PRO_5047431363" evidence="1">
    <location>
        <begin position="23"/>
        <end position="307"/>
    </location>
</feature>
<feature type="signal peptide" evidence="1">
    <location>
        <begin position="1"/>
        <end position="22"/>
    </location>
</feature>
<proteinExistence type="predicted"/>
<evidence type="ECO:0000313" key="2">
    <source>
        <dbReference type="EMBL" id="WNG50437.1"/>
    </source>
</evidence>
<name>A0ABY9X4V1_9BACT</name>
<dbReference type="NCBIfam" id="TIGR02268">
    <property type="entry name" value="Myxococcus xanthus paralogous family TIGR02268"/>
    <property type="match status" value="1"/>
</dbReference>
<reference evidence="2 3" key="1">
    <citation type="submission" date="2019-08" db="EMBL/GenBank/DDBJ databases">
        <title>Archangium and Cystobacter genomes.</title>
        <authorList>
            <person name="Chen I.-C.K."/>
            <person name="Wielgoss S."/>
        </authorList>
    </citation>
    <scope>NUCLEOTIDE SEQUENCE [LARGE SCALE GENOMIC DNA]</scope>
    <source>
        <strain evidence="2 3">Cbm 6</strain>
    </source>
</reference>
<dbReference type="Pfam" id="PF09544">
    <property type="entry name" value="DUF2381"/>
    <property type="match status" value="1"/>
</dbReference>
<accession>A0ABY9X4V1</accession>
<dbReference type="Proteomes" id="UP001611383">
    <property type="component" value="Chromosome"/>
</dbReference>
<organism evidence="2 3">
    <name type="scientific">Archangium minus</name>
    <dbReference type="NCBI Taxonomy" id="83450"/>
    <lineage>
        <taxon>Bacteria</taxon>
        <taxon>Pseudomonadati</taxon>
        <taxon>Myxococcota</taxon>
        <taxon>Myxococcia</taxon>
        <taxon>Myxococcales</taxon>
        <taxon>Cystobacterineae</taxon>
        <taxon>Archangiaceae</taxon>
        <taxon>Archangium</taxon>
    </lineage>
</organism>
<protein>
    <submittedName>
        <fullName evidence="2">DUF2381 family protein</fullName>
    </submittedName>
</protein>
<dbReference type="InterPro" id="IPR011754">
    <property type="entry name" value="Mxa_paralog_2268"/>
</dbReference>
<keyword evidence="3" id="KW-1185">Reference proteome</keyword>
<gene>
    <name evidence="2" type="ORF">F0U60_44645</name>
</gene>
<dbReference type="EMBL" id="CP043494">
    <property type="protein sequence ID" value="WNG50437.1"/>
    <property type="molecule type" value="Genomic_DNA"/>
</dbReference>
<sequence>MCALLPSVPLLLALLAGHPATTQQGPDEWDMAGERHLELTADDTGQAPEMRISPNQASTIIFNTPLQNGGVVVEEKESFRSVMVDEAAGVVTLIPSDSAPWNRPLQVAVRFADDEFPRSARFRLIVHPTRAERQVRVYRRARSSESYQQEARRQHARAEQCVAELEQVRAEQKRPDGLTGLLDARLVSEDRGVHARDISKLTQRPGETLQVYNAFSYRAEGRVAVALQVRNQGTQSWTVEWAELVAPEGTQPRVLRVWPFEPIPPGQTLQLVVEAEATKEQARGTFILKLWEANGPRTLTLRGVAFP</sequence>
<keyword evidence="1" id="KW-0732">Signal</keyword>
<evidence type="ECO:0000256" key="1">
    <source>
        <dbReference type="SAM" id="SignalP"/>
    </source>
</evidence>
<dbReference type="RefSeq" id="WP_395809509.1">
    <property type="nucleotide sequence ID" value="NZ_CP043494.1"/>
</dbReference>
<evidence type="ECO:0000313" key="3">
    <source>
        <dbReference type="Proteomes" id="UP001611383"/>
    </source>
</evidence>